<organism evidence="1 2">
    <name type="scientific">Pseudonocardia xishanensis</name>
    <dbReference type="NCBI Taxonomy" id="630995"/>
    <lineage>
        <taxon>Bacteria</taxon>
        <taxon>Bacillati</taxon>
        <taxon>Actinomycetota</taxon>
        <taxon>Actinomycetes</taxon>
        <taxon>Pseudonocardiales</taxon>
        <taxon>Pseudonocardiaceae</taxon>
        <taxon>Pseudonocardia</taxon>
    </lineage>
</organism>
<keyword evidence="2" id="KW-1185">Reference proteome</keyword>
<evidence type="ECO:0000313" key="2">
    <source>
        <dbReference type="Proteomes" id="UP001501598"/>
    </source>
</evidence>
<name>A0ABP8RYA5_9PSEU</name>
<evidence type="ECO:0000313" key="1">
    <source>
        <dbReference type="EMBL" id="GAA4553246.1"/>
    </source>
</evidence>
<comment type="caution">
    <text evidence="1">The sequence shown here is derived from an EMBL/GenBank/DDBJ whole genome shotgun (WGS) entry which is preliminary data.</text>
</comment>
<dbReference type="EMBL" id="BAABGT010000075">
    <property type="protein sequence ID" value="GAA4553246.1"/>
    <property type="molecule type" value="Genomic_DNA"/>
</dbReference>
<sequence>MPMRCAFAHTAELDLSADGDPTGPEVAVVAELRPVARLHTAVRRVGDRTRLRVLFACDVDLEDEVRRRIDLTLARGLLAGADGAVSRWSLRDALPGAVQECERAEAERLLAT</sequence>
<accession>A0ABP8RYA5</accession>
<proteinExistence type="predicted"/>
<reference evidence="2" key="1">
    <citation type="journal article" date="2019" name="Int. J. Syst. Evol. Microbiol.">
        <title>The Global Catalogue of Microorganisms (GCM) 10K type strain sequencing project: providing services to taxonomists for standard genome sequencing and annotation.</title>
        <authorList>
            <consortium name="The Broad Institute Genomics Platform"/>
            <consortium name="The Broad Institute Genome Sequencing Center for Infectious Disease"/>
            <person name="Wu L."/>
            <person name="Ma J."/>
        </authorList>
    </citation>
    <scope>NUCLEOTIDE SEQUENCE [LARGE SCALE GENOMIC DNA]</scope>
    <source>
        <strain evidence="2">JCM 17906</strain>
    </source>
</reference>
<protein>
    <submittedName>
        <fullName evidence="1">Uncharacterized protein</fullName>
    </submittedName>
</protein>
<gene>
    <name evidence="1" type="ORF">GCM10023175_48710</name>
</gene>
<dbReference type="Proteomes" id="UP001501598">
    <property type="component" value="Unassembled WGS sequence"/>
</dbReference>